<dbReference type="Gene3D" id="3.90.1720.10">
    <property type="entry name" value="endopeptidase domain like (from Nostoc punctiforme)"/>
    <property type="match status" value="1"/>
</dbReference>
<evidence type="ECO:0000256" key="2">
    <source>
        <dbReference type="ARBA" id="ARBA00022670"/>
    </source>
</evidence>
<evidence type="ECO:0000313" key="8">
    <source>
        <dbReference type="Proteomes" id="UP001321506"/>
    </source>
</evidence>
<reference evidence="7 8" key="1">
    <citation type="submission" date="2023-04" db="EMBL/GenBank/DDBJ databases">
        <title>Klugiella caeni sp. nov. isolated from the sludge of biochemical tank.</title>
        <authorList>
            <person name="Geng K."/>
        </authorList>
    </citation>
    <scope>NUCLEOTIDE SEQUENCE [LARGE SCALE GENOMIC DNA]</scope>
    <source>
        <strain evidence="7 8">YN-L-19</strain>
    </source>
</reference>
<accession>A0AAW6T6R7</accession>
<sequence>MGLAVPGLFATAVLPAYATTADEPGDKSAVRVVEHKPQTLDVSEATLASISATDRDGYSITLPPPPPPVVTRAATPGAAKSGMSVGQALANPPYPNFSLDSVVAVAQQYIGVPYRFGGADPSGFDCSGLVMYVYAQHGISLPHSVRAQASLGTRISREDARPGDIVVLGDLSHNGIWLGNGMILDAPYAGKTVTSRPLWTDNYFIIRVGI</sequence>
<dbReference type="InterPro" id="IPR038765">
    <property type="entry name" value="Papain-like_cys_pep_sf"/>
</dbReference>
<comment type="similarity">
    <text evidence="1">Belongs to the peptidase C40 family.</text>
</comment>
<dbReference type="AlphaFoldDB" id="A0AAW6T6R7"/>
<dbReference type="PROSITE" id="PS51935">
    <property type="entry name" value="NLPC_P60"/>
    <property type="match status" value="1"/>
</dbReference>
<dbReference type="GO" id="GO:0006508">
    <property type="term" value="P:proteolysis"/>
    <property type="evidence" value="ECO:0007669"/>
    <property type="project" value="UniProtKB-KW"/>
</dbReference>
<keyword evidence="4" id="KW-0788">Thiol protease</keyword>
<keyword evidence="3" id="KW-0378">Hydrolase</keyword>
<evidence type="ECO:0000259" key="6">
    <source>
        <dbReference type="PROSITE" id="PS51935"/>
    </source>
</evidence>
<keyword evidence="5" id="KW-0732">Signal</keyword>
<dbReference type="RefSeq" id="WP_281488553.1">
    <property type="nucleotide sequence ID" value="NZ_JASATX010000002.1"/>
</dbReference>
<organism evidence="7 8">
    <name type="scientific">Ruicaihuangia caeni</name>
    <dbReference type="NCBI Taxonomy" id="3042517"/>
    <lineage>
        <taxon>Bacteria</taxon>
        <taxon>Bacillati</taxon>
        <taxon>Actinomycetota</taxon>
        <taxon>Actinomycetes</taxon>
        <taxon>Micrococcales</taxon>
        <taxon>Microbacteriaceae</taxon>
        <taxon>Ruicaihuangia</taxon>
    </lineage>
</organism>
<protein>
    <submittedName>
        <fullName evidence="7">C40 family peptidase</fullName>
    </submittedName>
</protein>
<dbReference type="SUPFAM" id="SSF54001">
    <property type="entry name" value="Cysteine proteinases"/>
    <property type="match status" value="1"/>
</dbReference>
<dbReference type="InterPro" id="IPR051202">
    <property type="entry name" value="Peptidase_C40"/>
</dbReference>
<dbReference type="Proteomes" id="UP001321506">
    <property type="component" value="Unassembled WGS sequence"/>
</dbReference>
<name>A0AAW6T6R7_9MICO</name>
<evidence type="ECO:0000313" key="7">
    <source>
        <dbReference type="EMBL" id="MDI2098776.1"/>
    </source>
</evidence>
<dbReference type="PANTHER" id="PTHR47053">
    <property type="entry name" value="MUREIN DD-ENDOPEPTIDASE MEPH-RELATED"/>
    <property type="match status" value="1"/>
</dbReference>
<proteinExistence type="inferred from homology"/>
<evidence type="ECO:0000256" key="3">
    <source>
        <dbReference type="ARBA" id="ARBA00022801"/>
    </source>
</evidence>
<evidence type="ECO:0000256" key="1">
    <source>
        <dbReference type="ARBA" id="ARBA00007074"/>
    </source>
</evidence>
<evidence type="ECO:0000256" key="4">
    <source>
        <dbReference type="ARBA" id="ARBA00022807"/>
    </source>
</evidence>
<keyword evidence="8" id="KW-1185">Reference proteome</keyword>
<gene>
    <name evidence="7" type="ORF">QF206_07330</name>
</gene>
<dbReference type="PANTHER" id="PTHR47053:SF1">
    <property type="entry name" value="MUREIN DD-ENDOPEPTIDASE MEPH-RELATED"/>
    <property type="match status" value="1"/>
</dbReference>
<dbReference type="InterPro" id="IPR000064">
    <property type="entry name" value="NLP_P60_dom"/>
</dbReference>
<feature type="signal peptide" evidence="5">
    <location>
        <begin position="1"/>
        <end position="18"/>
    </location>
</feature>
<dbReference type="GO" id="GO:0008234">
    <property type="term" value="F:cysteine-type peptidase activity"/>
    <property type="evidence" value="ECO:0007669"/>
    <property type="project" value="UniProtKB-KW"/>
</dbReference>
<dbReference type="EMBL" id="JASATX010000002">
    <property type="protein sequence ID" value="MDI2098776.1"/>
    <property type="molecule type" value="Genomic_DNA"/>
</dbReference>
<evidence type="ECO:0000256" key="5">
    <source>
        <dbReference type="SAM" id="SignalP"/>
    </source>
</evidence>
<feature type="domain" description="NlpC/P60" evidence="6">
    <location>
        <begin position="96"/>
        <end position="210"/>
    </location>
</feature>
<keyword evidence="2" id="KW-0645">Protease</keyword>
<comment type="caution">
    <text evidence="7">The sequence shown here is derived from an EMBL/GenBank/DDBJ whole genome shotgun (WGS) entry which is preliminary data.</text>
</comment>
<dbReference type="Pfam" id="PF00877">
    <property type="entry name" value="NLPC_P60"/>
    <property type="match status" value="1"/>
</dbReference>
<feature type="chain" id="PRO_5043745286" evidence="5">
    <location>
        <begin position="19"/>
        <end position="210"/>
    </location>
</feature>